<protein>
    <submittedName>
        <fullName evidence="12">Preprotein translocase subunit YajC</fullName>
    </submittedName>
</protein>
<keyword evidence="9 11" id="KW-0472">Membrane</keyword>
<keyword evidence="13" id="KW-1185">Reference proteome</keyword>
<evidence type="ECO:0000313" key="13">
    <source>
        <dbReference type="Proteomes" id="UP000295601"/>
    </source>
</evidence>
<dbReference type="InterPro" id="IPR003849">
    <property type="entry name" value="Preprotein_translocase_YajC"/>
</dbReference>
<dbReference type="GO" id="GO:0005886">
    <property type="term" value="C:plasma membrane"/>
    <property type="evidence" value="ECO:0007669"/>
    <property type="project" value="UniProtKB-SubCell"/>
</dbReference>
<keyword evidence="8" id="KW-0811">Translocation</keyword>
<dbReference type="Proteomes" id="UP000295601">
    <property type="component" value="Unassembled WGS sequence"/>
</dbReference>
<keyword evidence="6" id="KW-0653">Protein transport</keyword>
<comment type="subcellular location">
    <subcellularLocation>
        <location evidence="1">Cell membrane</location>
        <topology evidence="1">Single-pass membrane protein</topology>
    </subcellularLocation>
</comment>
<name>A0A4R6RUZ4_9MICO</name>
<reference evidence="12 13" key="1">
    <citation type="submission" date="2019-03" db="EMBL/GenBank/DDBJ databases">
        <title>Genomic analyses of the natural microbiome of Caenorhabditis elegans.</title>
        <authorList>
            <person name="Samuel B."/>
        </authorList>
    </citation>
    <scope>NUCLEOTIDE SEQUENCE [LARGE SCALE GENOMIC DNA]</scope>
    <source>
        <strain evidence="12 13">JUb18</strain>
    </source>
</reference>
<feature type="compositionally biased region" description="Basic and acidic residues" evidence="10">
    <location>
        <begin position="125"/>
        <end position="149"/>
    </location>
</feature>
<dbReference type="EMBL" id="SNYA01000007">
    <property type="protein sequence ID" value="TDP90207.1"/>
    <property type="molecule type" value="Genomic_DNA"/>
</dbReference>
<evidence type="ECO:0000256" key="10">
    <source>
        <dbReference type="SAM" id="MobiDB-lite"/>
    </source>
</evidence>
<organism evidence="12 13">
    <name type="scientific">Leucobacter luti</name>
    <dbReference type="NCBI Taxonomy" id="340320"/>
    <lineage>
        <taxon>Bacteria</taxon>
        <taxon>Bacillati</taxon>
        <taxon>Actinomycetota</taxon>
        <taxon>Actinomycetes</taxon>
        <taxon>Micrococcales</taxon>
        <taxon>Microbacteriaceae</taxon>
        <taxon>Leucobacter</taxon>
    </lineage>
</organism>
<keyword evidence="5 11" id="KW-0812">Transmembrane</keyword>
<evidence type="ECO:0000256" key="6">
    <source>
        <dbReference type="ARBA" id="ARBA00022927"/>
    </source>
</evidence>
<dbReference type="PANTHER" id="PTHR33909">
    <property type="entry name" value="SEC TRANSLOCON ACCESSORY COMPLEX SUBUNIT YAJC"/>
    <property type="match status" value="1"/>
</dbReference>
<dbReference type="RefSeq" id="WP_133617416.1">
    <property type="nucleotide sequence ID" value="NZ_CP080492.1"/>
</dbReference>
<dbReference type="OrthoDB" id="3267178at2"/>
<keyword evidence="7 11" id="KW-1133">Transmembrane helix</keyword>
<evidence type="ECO:0000256" key="11">
    <source>
        <dbReference type="SAM" id="Phobius"/>
    </source>
</evidence>
<evidence type="ECO:0000256" key="9">
    <source>
        <dbReference type="ARBA" id="ARBA00023136"/>
    </source>
</evidence>
<evidence type="ECO:0000256" key="4">
    <source>
        <dbReference type="ARBA" id="ARBA00022475"/>
    </source>
</evidence>
<evidence type="ECO:0000256" key="3">
    <source>
        <dbReference type="ARBA" id="ARBA00022448"/>
    </source>
</evidence>
<dbReference type="GO" id="GO:0015031">
    <property type="term" value="P:protein transport"/>
    <property type="evidence" value="ECO:0007669"/>
    <property type="project" value="UniProtKB-KW"/>
</dbReference>
<evidence type="ECO:0000256" key="8">
    <source>
        <dbReference type="ARBA" id="ARBA00023010"/>
    </source>
</evidence>
<evidence type="ECO:0000256" key="2">
    <source>
        <dbReference type="ARBA" id="ARBA00006742"/>
    </source>
</evidence>
<proteinExistence type="inferred from homology"/>
<evidence type="ECO:0000256" key="7">
    <source>
        <dbReference type="ARBA" id="ARBA00022989"/>
    </source>
</evidence>
<keyword evidence="3" id="KW-0813">Transport</keyword>
<evidence type="ECO:0000256" key="1">
    <source>
        <dbReference type="ARBA" id="ARBA00004162"/>
    </source>
</evidence>
<dbReference type="SMART" id="SM01323">
    <property type="entry name" value="YajC"/>
    <property type="match status" value="1"/>
</dbReference>
<sequence>MAIDPITLLMFALIALLIFFMFRNGKKRQAAMQELQSGLRPGAEVMLQSGIFGTIDSVDEEDNKVTVRSGTSTFVVHRNAISQIVAPVDAPADVAAADLAPDDDPAFGERLANGNVDAGVADASDDVKNASDETIDRAANESDIERPDADNQGGEQTPKA</sequence>
<feature type="region of interest" description="Disordered" evidence="10">
    <location>
        <begin position="118"/>
        <end position="160"/>
    </location>
</feature>
<comment type="caution">
    <text evidence="12">The sequence shown here is derived from an EMBL/GenBank/DDBJ whole genome shotgun (WGS) entry which is preliminary data.</text>
</comment>
<accession>A0A4R6RUZ4</accession>
<feature type="transmembrane region" description="Helical" evidence="11">
    <location>
        <begin position="6"/>
        <end position="22"/>
    </location>
</feature>
<dbReference type="PANTHER" id="PTHR33909:SF1">
    <property type="entry name" value="SEC TRANSLOCON ACCESSORY COMPLEX SUBUNIT YAJC"/>
    <property type="match status" value="1"/>
</dbReference>
<comment type="similarity">
    <text evidence="2">Belongs to the YajC family.</text>
</comment>
<dbReference type="NCBIfam" id="TIGR00739">
    <property type="entry name" value="yajC"/>
    <property type="match status" value="1"/>
</dbReference>
<dbReference type="Pfam" id="PF02699">
    <property type="entry name" value="YajC"/>
    <property type="match status" value="1"/>
</dbReference>
<dbReference type="AlphaFoldDB" id="A0A4R6RUZ4"/>
<gene>
    <name evidence="12" type="ORF">EDF62_2775</name>
</gene>
<evidence type="ECO:0000313" key="12">
    <source>
        <dbReference type="EMBL" id="TDP90207.1"/>
    </source>
</evidence>
<keyword evidence="4" id="KW-1003">Cell membrane</keyword>
<evidence type="ECO:0000256" key="5">
    <source>
        <dbReference type="ARBA" id="ARBA00022692"/>
    </source>
</evidence>